<gene>
    <name evidence="5" type="ORF">MCHLO_02714</name>
</gene>
<feature type="signal peptide" evidence="4">
    <location>
        <begin position="1"/>
        <end position="20"/>
    </location>
</feature>
<feature type="chain" id="PRO_5045559820" evidence="4">
    <location>
        <begin position="21"/>
        <end position="333"/>
    </location>
</feature>
<evidence type="ECO:0000256" key="1">
    <source>
        <dbReference type="ARBA" id="ARBA00022722"/>
    </source>
</evidence>
<feature type="compositionally biased region" description="Low complexity" evidence="3">
    <location>
        <begin position="126"/>
        <end position="146"/>
    </location>
</feature>
<name>A0ABQ0L1T6_MYCCL</name>
<keyword evidence="1" id="KW-0540">Nuclease</keyword>
<evidence type="ECO:0000313" key="5">
    <source>
        <dbReference type="EMBL" id="GAT45122.1"/>
    </source>
</evidence>
<keyword evidence="2" id="KW-0378">Hydrolase</keyword>
<dbReference type="EMBL" id="DF840789">
    <property type="protein sequence ID" value="GAT45122.1"/>
    <property type="molecule type" value="Genomic_DNA"/>
</dbReference>
<organism evidence="5 6">
    <name type="scientific">Mycena chlorophos</name>
    <name type="common">Agaric fungus</name>
    <name type="synonym">Agaricus chlorophos</name>
    <dbReference type="NCBI Taxonomy" id="658473"/>
    <lineage>
        <taxon>Eukaryota</taxon>
        <taxon>Fungi</taxon>
        <taxon>Dikarya</taxon>
        <taxon>Basidiomycota</taxon>
        <taxon>Agaricomycotina</taxon>
        <taxon>Agaricomycetes</taxon>
        <taxon>Agaricomycetidae</taxon>
        <taxon>Agaricales</taxon>
        <taxon>Marasmiineae</taxon>
        <taxon>Mycenaceae</taxon>
        <taxon>Mycena</taxon>
    </lineage>
</organism>
<dbReference type="Proteomes" id="UP000815677">
    <property type="component" value="Unassembled WGS sequence"/>
</dbReference>
<dbReference type="SUPFAM" id="SSF53933">
    <property type="entry name" value="Microbial ribonucleases"/>
    <property type="match status" value="1"/>
</dbReference>
<evidence type="ECO:0000256" key="3">
    <source>
        <dbReference type="SAM" id="MobiDB-lite"/>
    </source>
</evidence>
<keyword evidence="4" id="KW-0732">Signal</keyword>
<protein>
    <submittedName>
        <fullName evidence="5">Uncharacterized protein</fullName>
    </submittedName>
</protein>
<accession>A0ABQ0L1T6</accession>
<dbReference type="Gene3D" id="3.10.450.30">
    <property type="entry name" value="Microbial ribonucleases"/>
    <property type="match status" value="1"/>
</dbReference>
<evidence type="ECO:0000256" key="2">
    <source>
        <dbReference type="ARBA" id="ARBA00022801"/>
    </source>
</evidence>
<keyword evidence="6" id="KW-1185">Reference proteome</keyword>
<sequence>MRVPISSLILAILLSAEALAAPAPVVAPGIRDVLDVRAVKATAKKAKTVAKPATVKKVAKPAKAKAPVAKAATAAKKTTTAKKTTAAKTKTATKTTAVNACPLPKKKTTLRRFLEFIRVYERTASTTTGDCSTSGTPSTSTSGTSSAEEKAASKAAAKKAAAEAKASKAADKAAKASAAAASAEAAKRKVGPVSNKPTKAVKCTNASGALTEIPLASIEKAIEIAQEGPLVAGKNAQKFPHTFNNIVPKSSPPKQEVKIASVCNGHTLEEQAVGVSMTGYKNIPSVLTTSEFNQFRVIITTPDKTTGATTFCGVMTHGTLTTGAFLEDLCEEA</sequence>
<reference evidence="5" key="1">
    <citation type="submission" date="2014-09" db="EMBL/GenBank/DDBJ databases">
        <title>Genome sequence of the luminous mushroom Mycena chlorophos for searching fungal bioluminescence genes.</title>
        <authorList>
            <person name="Tanaka Y."/>
            <person name="Kasuga D."/>
            <person name="Oba Y."/>
            <person name="Hase S."/>
            <person name="Sato K."/>
            <person name="Oba Y."/>
            <person name="Sakakibara Y."/>
        </authorList>
    </citation>
    <scope>NUCLEOTIDE SEQUENCE</scope>
</reference>
<evidence type="ECO:0000256" key="4">
    <source>
        <dbReference type="SAM" id="SignalP"/>
    </source>
</evidence>
<proteinExistence type="predicted"/>
<evidence type="ECO:0000313" key="6">
    <source>
        <dbReference type="Proteomes" id="UP000815677"/>
    </source>
</evidence>
<feature type="region of interest" description="Disordered" evidence="3">
    <location>
        <begin position="126"/>
        <end position="150"/>
    </location>
</feature>
<dbReference type="InterPro" id="IPR016191">
    <property type="entry name" value="Ribonuclease/ribotoxin"/>
</dbReference>